<keyword evidence="3 8" id="KW-0479">Metal-binding</keyword>
<dbReference type="InterPro" id="IPR002582">
    <property type="entry name" value="ACPS"/>
</dbReference>
<keyword evidence="2 8" id="KW-0808">Transferase</keyword>
<evidence type="ECO:0000256" key="4">
    <source>
        <dbReference type="ARBA" id="ARBA00022832"/>
    </source>
</evidence>
<evidence type="ECO:0000259" key="9">
    <source>
        <dbReference type="Pfam" id="PF01648"/>
    </source>
</evidence>
<keyword evidence="8" id="KW-0963">Cytoplasm</keyword>
<dbReference type="NCBIfam" id="NF000832">
    <property type="entry name" value="PRK00070.3-2"/>
    <property type="match status" value="1"/>
</dbReference>
<dbReference type="EMBL" id="CP016076">
    <property type="protein sequence ID" value="APU17599.1"/>
    <property type="molecule type" value="Genomic_DNA"/>
</dbReference>
<keyword evidence="4 8" id="KW-0276">Fatty acid metabolism</keyword>
<dbReference type="GO" id="GO:0006633">
    <property type="term" value="P:fatty acid biosynthetic process"/>
    <property type="evidence" value="ECO:0007669"/>
    <property type="project" value="UniProtKB-UniRule"/>
</dbReference>
<comment type="similarity">
    <text evidence="8">Belongs to the P-Pant transferase superfamily. AcpS family.</text>
</comment>
<evidence type="ECO:0000256" key="1">
    <source>
        <dbReference type="ARBA" id="ARBA00022516"/>
    </source>
</evidence>
<dbReference type="GO" id="GO:0000287">
    <property type="term" value="F:magnesium ion binding"/>
    <property type="evidence" value="ECO:0007669"/>
    <property type="project" value="UniProtKB-UniRule"/>
</dbReference>
<accession>A0AAC9PUE4</accession>
<comment type="cofactor">
    <cofactor evidence="8">
        <name>Mg(2+)</name>
        <dbReference type="ChEBI" id="CHEBI:18420"/>
    </cofactor>
</comment>
<evidence type="ECO:0000313" key="11">
    <source>
        <dbReference type="Proteomes" id="UP000185511"/>
    </source>
</evidence>
<evidence type="ECO:0000313" key="10">
    <source>
        <dbReference type="EMBL" id="APU17599.1"/>
    </source>
</evidence>
<dbReference type="Gene3D" id="3.90.470.20">
    <property type="entry name" value="4'-phosphopantetheinyl transferase domain"/>
    <property type="match status" value="1"/>
</dbReference>
<keyword evidence="5 8" id="KW-0460">Magnesium</keyword>
<dbReference type="RefSeq" id="WP_075742891.1">
    <property type="nucleotide sequence ID" value="NZ_CP016076.1"/>
</dbReference>
<proteinExistence type="inferred from homology"/>
<dbReference type="NCBIfam" id="TIGR00516">
    <property type="entry name" value="acpS"/>
    <property type="match status" value="1"/>
</dbReference>
<dbReference type="InterPro" id="IPR004568">
    <property type="entry name" value="Ppantetheine-prot_Trfase_dom"/>
</dbReference>
<evidence type="ECO:0000256" key="8">
    <source>
        <dbReference type="HAMAP-Rule" id="MF_00101"/>
    </source>
</evidence>
<feature type="binding site" evidence="8">
    <location>
        <position position="56"/>
    </location>
    <ligand>
        <name>Mg(2+)</name>
        <dbReference type="ChEBI" id="CHEBI:18420"/>
    </ligand>
</feature>
<keyword evidence="1 8" id="KW-0444">Lipid biosynthesis</keyword>
<dbReference type="GO" id="GO:0008897">
    <property type="term" value="F:holo-[acyl-carrier-protein] synthase activity"/>
    <property type="evidence" value="ECO:0007669"/>
    <property type="project" value="UniProtKB-UniRule"/>
</dbReference>
<dbReference type="Pfam" id="PF01648">
    <property type="entry name" value="ACPS"/>
    <property type="match status" value="1"/>
</dbReference>
<keyword evidence="6 8" id="KW-0443">Lipid metabolism</keyword>
<reference evidence="11" key="1">
    <citation type="submission" date="2016-06" db="EMBL/GenBank/DDBJ databases">
        <title>Complete genome sequence of Actinoalloteichus fjordicus DSM 46855 (=ADI127-17), type strain of the new species Actinoalloteichus fjordicus.</title>
        <authorList>
            <person name="Ruckert C."/>
            <person name="Nouioui I."/>
            <person name="Willmese J."/>
            <person name="van Wezel G."/>
            <person name="Klenk H.-P."/>
            <person name="Kalinowski J."/>
            <person name="Zotchev S.B."/>
        </authorList>
    </citation>
    <scope>NUCLEOTIDE SEQUENCE [LARGE SCALE GENOMIC DNA]</scope>
    <source>
        <strain evidence="11">ADI127-7</strain>
    </source>
</reference>
<feature type="binding site" evidence="8">
    <location>
        <position position="8"/>
    </location>
    <ligand>
        <name>Mg(2+)</name>
        <dbReference type="ChEBI" id="CHEBI:18420"/>
    </ligand>
</feature>
<comment type="function">
    <text evidence="8">Transfers the 4'-phosphopantetheine moiety from coenzyme A to a Ser of acyl-carrier-protein.</text>
</comment>
<sequence length="135" mass="13809">MIVGIGTDLVGVVRFEAVIARTPDLLDRVFCPEERITGSGGDRSARSLAARFAAKEAAAKALGAPAGCGFRDCEVVTAADGRPTLRITGVLAEHAARLGVLRWHVSLTHDADLAAAIVIAEAAEPGPAATGPARA</sequence>
<dbReference type="HAMAP" id="MF_00101">
    <property type="entry name" value="AcpS"/>
    <property type="match status" value="1"/>
</dbReference>
<dbReference type="SUPFAM" id="SSF56214">
    <property type="entry name" value="4'-phosphopantetheinyl transferase"/>
    <property type="match status" value="1"/>
</dbReference>
<dbReference type="InterPro" id="IPR037143">
    <property type="entry name" value="4-PPantetheinyl_Trfase_dom_sf"/>
</dbReference>
<organism evidence="10 11">
    <name type="scientific">Actinoalloteichus fjordicus</name>
    <dbReference type="NCBI Taxonomy" id="1612552"/>
    <lineage>
        <taxon>Bacteria</taxon>
        <taxon>Bacillati</taxon>
        <taxon>Actinomycetota</taxon>
        <taxon>Actinomycetes</taxon>
        <taxon>Pseudonocardiales</taxon>
        <taxon>Pseudonocardiaceae</taxon>
        <taxon>Actinoalloteichus</taxon>
    </lineage>
</organism>
<dbReference type="KEGG" id="acad:UA74_27990"/>
<evidence type="ECO:0000256" key="7">
    <source>
        <dbReference type="ARBA" id="ARBA00023160"/>
    </source>
</evidence>
<dbReference type="NCBIfam" id="TIGR00556">
    <property type="entry name" value="pantethn_trn"/>
    <property type="match status" value="1"/>
</dbReference>
<evidence type="ECO:0000256" key="2">
    <source>
        <dbReference type="ARBA" id="ARBA00022679"/>
    </source>
</evidence>
<evidence type="ECO:0000256" key="5">
    <source>
        <dbReference type="ARBA" id="ARBA00022842"/>
    </source>
</evidence>
<comment type="subcellular location">
    <subcellularLocation>
        <location evidence="8">Cytoplasm</location>
    </subcellularLocation>
</comment>
<evidence type="ECO:0000256" key="6">
    <source>
        <dbReference type="ARBA" id="ARBA00023098"/>
    </source>
</evidence>
<dbReference type="GO" id="GO:0005737">
    <property type="term" value="C:cytoplasm"/>
    <property type="evidence" value="ECO:0007669"/>
    <property type="project" value="UniProtKB-SubCell"/>
</dbReference>
<protein>
    <recommendedName>
        <fullName evidence="8">Holo-[acyl-carrier-protein] synthase</fullName>
        <shortName evidence="8">Holo-ACP synthase</shortName>
        <ecNumber evidence="8">2.7.8.7</ecNumber>
    </recommendedName>
    <alternativeName>
        <fullName evidence="8">4'-phosphopantetheinyl transferase AcpS</fullName>
    </alternativeName>
</protein>
<feature type="domain" description="4'-phosphopantetheinyl transferase" evidence="9">
    <location>
        <begin position="4"/>
        <end position="116"/>
    </location>
</feature>
<dbReference type="AlphaFoldDB" id="A0AAC9PUE4"/>
<dbReference type="InterPro" id="IPR008278">
    <property type="entry name" value="4-PPantetheinyl_Trfase_dom"/>
</dbReference>
<keyword evidence="7 8" id="KW-0275">Fatty acid biosynthesis</keyword>
<dbReference type="EC" id="2.7.8.7" evidence="8"/>
<keyword evidence="11" id="KW-1185">Reference proteome</keyword>
<evidence type="ECO:0000256" key="3">
    <source>
        <dbReference type="ARBA" id="ARBA00022723"/>
    </source>
</evidence>
<comment type="catalytic activity">
    <reaction evidence="8">
        <text>apo-[ACP] + CoA = holo-[ACP] + adenosine 3',5'-bisphosphate + H(+)</text>
        <dbReference type="Rhea" id="RHEA:12068"/>
        <dbReference type="Rhea" id="RHEA-COMP:9685"/>
        <dbReference type="Rhea" id="RHEA-COMP:9690"/>
        <dbReference type="ChEBI" id="CHEBI:15378"/>
        <dbReference type="ChEBI" id="CHEBI:29999"/>
        <dbReference type="ChEBI" id="CHEBI:57287"/>
        <dbReference type="ChEBI" id="CHEBI:58343"/>
        <dbReference type="ChEBI" id="CHEBI:64479"/>
        <dbReference type="EC" id="2.7.8.7"/>
    </reaction>
</comment>
<gene>
    <name evidence="8" type="primary">acpS</name>
    <name evidence="10" type="ORF">UA74_27990</name>
</gene>
<dbReference type="Proteomes" id="UP000185511">
    <property type="component" value="Chromosome"/>
</dbReference>
<name>A0AAC9PUE4_9PSEU</name>